<evidence type="ECO:0000259" key="5">
    <source>
        <dbReference type="Pfam" id="PF00700"/>
    </source>
</evidence>
<keyword evidence="6" id="KW-0966">Cell projection</keyword>
<sequence length="337" mass="35286">MKYVSVGDMAQTYTMRNHNAQLKTTMTRLSEELVTGVAQDVGAAVGGDFTALASITHSLQRIESYDQAAKEMALSTSTQQTALETIQTHAQSVGSELVAAGTTGVSTSVDATLQDAAYRFSSIVQSLNVSVSGRYLMSGVATDTRPVASADDILAALKAETSGMTTATEIIEAVNDWFDQPEGSGSGFLDEAYFGSTTATSAVAVSETESAQLTVTAADPAIRNMLKGFALAALATDDTLSETARAALASSAGGQIINAENALTTTRANLGSVEELISDAQTRNANQKTALSLAQLDLIGVDEYDTATALEAVETQLETLYTLTSRLSQLSLTDYIR</sequence>
<dbReference type="AlphaFoldDB" id="A0A285SFP5"/>
<feature type="domain" description="Flagellin C-terminal" evidence="5">
    <location>
        <begin position="258"/>
        <end position="336"/>
    </location>
</feature>
<dbReference type="Pfam" id="PF00700">
    <property type="entry name" value="Flagellin_C"/>
    <property type="match status" value="1"/>
</dbReference>
<keyword evidence="3" id="KW-0964">Secreted</keyword>
<dbReference type="Proteomes" id="UP000219111">
    <property type="component" value="Unassembled WGS sequence"/>
</dbReference>
<keyword evidence="6" id="KW-0969">Cilium</keyword>
<dbReference type="Pfam" id="PF00669">
    <property type="entry name" value="Flagellin_N"/>
    <property type="match status" value="1"/>
</dbReference>
<keyword evidence="7" id="KW-1185">Reference proteome</keyword>
<comment type="similarity">
    <text evidence="1 3">Belongs to the bacterial flagellin family.</text>
</comment>
<dbReference type="GO" id="GO:0005198">
    <property type="term" value="F:structural molecule activity"/>
    <property type="evidence" value="ECO:0007669"/>
    <property type="project" value="UniProtKB-UniRule"/>
</dbReference>
<dbReference type="InterPro" id="IPR001029">
    <property type="entry name" value="Flagellin_N"/>
</dbReference>
<keyword evidence="6" id="KW-0282">Flagellum</keyword>
<evidence type="ECO:0000259" key="4">
    <source>
        <dbReference type="Pfam" id="PF00669"/>
    </source>
</evidence>
<dbReference type="OrthoDB" id="7312911at2"/>
<name>A0A285SFP5_9RHOB</name>
<evidence type="ECO:0000256" key="3">
    <source>
        <dbReference type="RuleBase" id="RU362073"/>
    </source>
</evidence>
<evidence type="ECO:0000256" key="1">
    <source>
        <dbReference type="ARBA" id="ARBA00005709"/>
    </source>
</evidence>
<organism evidence="6 7">
    <name type="scientific">Rhodobacter maris</name>
    <dbReference type="NCBI Taxonomy" id="446682"/>
    <lineage>
        <taxon>Bacteria</taxon>
        <taxon>Pseudomonadati</taxon>
        <taxon>Pseudomonadota</taxon>
        <taxon>Alphaproteobacteria</taxon>
        <taxon>Rhodobacterales</taxon>
        <taxon>Rhodobacter group</taxon>
        <taxon>Rhodobacter</taxon>
    </lineage>
</organism>
<proteinExistence type="inferred from homology"/>
<protein>
    <recommendedName>
        <fullName evidence="3">Flagellin</fullName>
    </recommendedName>
</protein>
<dbReference type="GO" id="GO:0009288">
    <property type="term" value="C:bacterial-type flagellum"/>
    <property type="evidence" value="ECO:0007669"/>
    <property type="project" value="UniProtKB-SubCell"/>
</dbReference>
<evidence type="ECO:0000313" key="6">
    <source>
        <dbReference type="EMBL" id="SOC06714.1"/>
    </source>
</evidence>
<evidence type="ECO:0000256" key="2">
    <source>
        <dbReference type="ARBA" id="ARBA00023143"/>
    </source>
</evidence>
<dbReference type="RefSeq" id="WP_097069866.1">
    <property type="nucleotide sequence ID" value="NZ_OBMT01000005.1"/>
</dbReference>
<dbReference type="EMBL" id="OBMT01000005">
    <property type="protein sequence ID" value="SOC06714.1"/>
    <property type="molecule type" value="Genomic_DNA"/>
</dbReference>
<dbReference type="InterPro" id="IPR046358">
    <property type="entry name" value="Flagellin_C"/>
</dbReference>
<dbReference type="SUPFAM" id="SSF64518">
    <property type="entry name" value="Phase 1 flagellin"/>
    <property type="match status" value="1"/>
</dbReference>
<accession>A0A285SFP5</accession>
<keyword evidence="2 3" id="KW-0975">Bacterial flagellum</keyword>
<dbReference type="GO" id="GO:0005576">
    <property type="term" value="C:extracellular region"/>
    <property type="evidence" value="ECO:0007669"/>
    <property type="project" value="UniProtKB-SubCell"/>
</dbReference>
<comment type="subcellular location">
    <subcellularLocation>
        <location evidence="3">Secreted</location>
    </subcellularLocation>
    <subcellularLocation>
        <location evidence="3">Bacterial flagellum</location>
    </subcellularLocation>
</comment>
<gene>
    <name evidence="6" type="ORF">SAMN05877831_10599</name>
</gene>
<reference evidence="7" key="1">
    <citation type="submission" date="2017-08" db="EMBL/GenBank/DDBJ databases">
        <authorList>
            <person name="Varghese N."/>
            <person name="Submissions S."/>
        </authorList>
    </citation>
    <scope>NUCLEOTIDE SEQUENCE [LARGE SCALE GENOMIC DNA]</scope>
    <source>
        <strain evidence="7">JA276</strain>
    </source>
</reference>
<dbReference type="Gene3D" id="1.20.1330.10">
    <property type="entry name" value="f41 fragment of flagellin, N-terminal domain"/>
    <property type="match status" value="1"/>
</dbReference>
<evidence type="ECO:0000313" key="7">
    <source>
        <dbReference type="Proteomes" id="UP000219111"/>
    </source>
</evidence>
<feature type="domain" description="Flagellin N-terminal" evidence="4">
    <location>
        <begin position="13"/>
        <end position="142"/>
    </location>
</feature>
<comment type="function">
    <text evidence="3">Flagellin is the subunit protein which polymerizes to form the filaments of bacterial flagella.</text>
</comment>